<dbReference type="Proteomes" id="UP000652761">
    <property type="component" value="Unassembled WGS sequence"/>
</dbReference>
<protein>
    <submittedName>
        <fullName evidence="1">Uncharacterized protein</fullName>
    </submittedName>
</protein>
<dbReference type="AlphaFoldDB" id="A0A843TL89"/>
<proteinExistence type="predicted"/>
<reference evidence="1" key="1">
    <citation type="submission" date="2017-07" db="EMBL/GenBank/DDBJ databases">
        <title>Taro Niue Genome Assembly and Annotation.</title>
        <authorList>
            <person name="Atibalentja N."/>
            <person name="Keating K."/>
            <person name="Fields C.J."/>
        </authorList>
    </citation>
    <scope>NUCLEOTIDE SEQUENCE</scope>
    <source>
        <strain evidence="1">Niue_2</strain>
        <tissue evidence="1">Leaf</tissue>
    </source>
</reference>
<evidence type="ECO:0000313" key="1">
    <source>
        <dbReference type="EMBL" id="MQL69329.1"/>
    </source>
</evidence>
<gene>
    <name evidence="1" type="ORF">Taro_001592</name>
</gene>
<comment type="caution">
    <text evidence="1">The sequence shown here is derived from an EMBL/GenBank/DDBJ whole genome shotgun (WGS) entry which is preliminary data.</text>
</comment>
<organism evidence="1 2">
    <name type="scientific">Colocasia esculenta</name>
    <name type="common">Wild taro</name>
    <name type="synonym">Arum esculentum</name>
    <dbReference type="NCBI Taxonomy" id="4460"/>
    <lineage>
        <taxon>Eukaryota</taxon>
        <taxon>Viridiplantae</taxon>
        <taxon>Streptophyta</taxon>
        <taxon>Embryophyta</taxon>
        <taxon>Tracheophyta</taxon>
        <taxon>Spermatophyta</taxon>
        <taxon>Magnoliopsida</taxon>
        <taxon>Liliopsida</taxon>
        <taxon>Araceae</taxon>
        <taxon>Aroideae</taxon>
        <taxon>Colocasieae</taxon>
        <taxon>Colocasia</taxon>
    </lineage>
</organism>
<keyword evidence="2" id="KW-1185">Reference proteome</keyword>
<name>A0A843TL89_COLES</name>
<sequence length="74" mass="8219">MMFKRRSKSRMGMRLSDERSNYESIYSSQATIAFTTPGAFTTPSAPGIAPSEVMGFIQDEISGLEPCLVHMMHT</sequence>
<evidence type="ECO:0000313" key="2">
    <source>
        <dbReference type="Proteomes" id="UP000652761"/>
    </source>
</evidence>
<dbReference type="EMBL" id="NMUH01000034">
    <property type="protein sequence ID" value="MQL69329.1"/>
    <property type="molecule type" value="Genomic_DNA"/>
</dbReference>
<accession>A0A843TL89</accession>